<dbReference type="Proteomes" id="UP000321595">
    <property type="component" value="Chromosome"/>
</dbReference>
<accession>A0A5B8XST7</accession>
<dbReference type="OrthoDB" id="5500590at2"/>
<dbReference type="RefSeq" id="WP_146958798.1">
    <property type="nucleotide sequence ID" value="NZ_CP042467.1"/>
</dbReference>
<reference evidence="1 2" key="1">
    <citation type="submission" date="2019-08" db="EMBL/GenBank/DDBJ databases">
        <authorList>
            <person name="Liang Q."/>
        </authorList>
    </citation>
    <scope>NUCLEOTIDE SEQUENCE [LARGE SCALE GENOMIC DNA]</scope>
    <source>
        <strain evidence="1 2">V1718</strain>
    </source>
</reference>
<protein>
    <submittedName>
        <fullName evidence="1">Recombinase A</fullName>
    </submittedName>
</protein>
<organism evidence="1 2">
    <name type="scientific">Microvenator marinus</name>
    <dbReference type="NCBI Taxonomy" id="2600177"/>
    <lineage>
        <taxon>Bacteria</taxon>
        <taxon>Deltaproteobacteria</taxon>
        <taxon>Bradymonadales</taxon>
        <taxon>Microvenatoraceae</taxon>
        <taxon>Microvenator</taxon>
    </lineage>
</organism>
<name>A0A5B8XST7_9DELT</name>
<gene>
    <name evidence="1" type="ORF">FRD01_07630</name>
</gene>
<evidence type="ECO:0000313" key="1">
    <source>
        <dbReference type="EMBL" id="QED27113.1"/>
    </source>
</evidence>
<sequence>MTCTEHVFMFLSMKSALAKSLLNSPFITTGRELEARQSQSRGSFDLAAVKGKLVEVRSVGSPAGLSTALSLLKEAQTAYEPIAWIMTNDSLFYPPDMAEQGIDLGALVIVRVHGAKLGARAAEHVLRSGAFGLIILDLGEDLNVPEPMQNRLMQGAHKHQSAVVCLTRSEESEEHRSLGSMVALSVEVTKESRGRELVCSVHAQRNKGGGNWRVERRCYGPVGMR</sequence>
<dbReference type="EMBL" id="CP042467">
    <property type="protein sequence ID" value="QED27113.1"/>
    <property type="molecule type" value="Genomic_DNA"/>
</dbReference>
<keyword evidence="2" id="KW-1185">Reference proteome</keyword>
<evidence type="ECO:0000313" key="2">
    <source>
        <dbReference type="Proteomes" id="UP000321595"/>
    </source>
</evidence>
<dbReference type="KEGG" id="bbae:FRD01_07630"/>
<dbReference type="Gene3D" id="3.40.50.300">
    <property type="entry name" value="P-loop containing nucleotide triphosphate hydrolases"/>
    <property type="match status" value="1"/>
</dbReference>
<proteinExistence type="predicted"/>
<dbReference type="AlphaFoldDB" id="A0A5B8XST7"/>
<dbReference type="SUPFAM" id="SSF52540">
    <property type="entry name" value="P-loop containing nucleoside triphosphate hydrolases"/>
    <property type="match status" value="1"/>
</dbReference>
<dbReference type="InterPro" id="IPR027417">
    <property type="entry name" value="P-loop_NTPase"/>
</dbReference>